<sequence>MPDLPDESSDGWRYFYHKGKFMNSISFNHAVKHLIHSSEVALFALVDGLQYERFFYEELTIQQDISMPLFEEYPDSRIAFAGPWVIKISGNTNIREKLIELEKTFPSVSWLVSTSSLAELTIHFQKYINITLPNKQIALLRIQDPRVQVRLGKILNEDQHKGLTCLMEGWTATVENMAYSLKLKKFIY</sequence>
<dbReference type="InterPro" id="IPR025391">
    <property type="entry name" value="DUF4123"/>
</dbReference>
<dbReference type="AlphaFoldDB" id="A0A3Q9MUE7"/>
<name>A0A3Q9MUE7_SALET</name>
<evidence type="ECO:0000313" key="2">
    <source>
        <dbReference type="EMBL" id="AZT37926.1"/>
    </source>
</evidence>
<feature type="domain" description="DUF4123" evidence="1">
    <location>
        <begin position="42"/>
        <end position="159"/>
    </location>
</feature>
<accession>A0A3Q9MUE7</accession>
<dbReference type="EMBL" id="CP034709">
    <property type="protein sequence ID" value="AZT37926.1"/>
    <property type="molecule type" value="Genomic_DNA"/>
</dbReference>
<reference evidence="3" key="1">
    <citation type="submission" date="2018-12" db="EMBL/GenBank/DDBJ databases">
        <title>Complete genome sequences of twenty non-typhoidal Salmonella isolates from Rwanda.</title>
        <authorList>
            <person name="Byukusenge M."/>
            <person name="Li L."/>
            <person name="Subhashinie K."/>
            <person name="Nzayirambaho M."/>
            <person name="Kuchipudi S.V."/>
            <person name="Jayarao B.M."/>
        </authorList>
    </citation>
    <scope>NUCLEOTIDE SEQUENCE</scope>
    <source>
        <strain evidence="2">RSE21</strain>
        <strain evidence="3">RSE40</strain>
    </source>
</reference>
<gene>
    <name evidence="3" type="ORF">EL007_14985</name>
    <name evidence="2" type="ORF">ELZ88_14985</name>
</gene>
<proteinExistence type="predicted"/>
<dbReference type="Pfam" id="PF13503">
    <property type="entry name" value="DUF4123"/>
    <property type="match status" value="1"/>
</dbReference>
<evidence type="ECO:0000259" key="1">
    <source>
        <dbReference type="Pfam" id="PF13503"/>
    </source>
</evidence>
<organism evidence="3">
    <name type="scientific">Salmonella enterica subsp. enterica serovar Karamoja</name>
    <dbReference type="NCBI Taxonomy" id="2500153"/>
    <lineage>
        <taxon>Bacteria</taxon>
        <taxon>Pseudomonadati</taxon>
        <taxon>Pseudomonadota</taxon>
        <taxon>Gammaproteobacteria</taxon>
        <taxon>Enterobacterales</taxon>
        <taxon>Enterobacteriaceae</taxon>
        <taxon>Salmonella</taxon>
    </lineage>
</organism>
<dbReference type="EMBL" id="CP034698">
    <property type="protein sequence ID" value="AZT42538.1"/>
    <property type="molecule type" value="Genomic_DNA"/>
</dbReference>
<protein>
    <submittedName>
        <fullName evidence="3">DUF4123 domain-containing protein</fullName>
    </submittedName>
</protein>
<evidence type="ECO:0000313" key="3">
    <source>
        <dbReference type="EMBL" id="AZT42538.1"/>
    </source>
</evidence>